<organism evidence="3 4">
    <name type="scientific">Salinirubrum litoreum</name>
    <dbReference type="NCBI Taxonomy" id="1126234"/>
    <lineage>
        <taxon>Archaea</taxon>
        <taxon>Methanobacteriati</taxon>
        <taxon>Methanobacteriota</taxon>
        <taxon>Stenosarchaea group</taxon>
        <taxon>Halobacteria</taxon>
        <taxon>Halobacteriales</taxon>
        <taxon>Haloferacaceae</taxon>
        <taxon>Salinirubrum</taxon>
    </lineage>
</organism>
<comment type="similarity">
    <text evidence="1">Belongs to the universal stress protein A family.</text>
</comment>
<dbReference type="CDD" id="cd00293">
    <property type="entry name" value="USP-like"/>
    <property type="match status" value="1"/>
</dbReference>
<feature type="domain" description="UspA" evidence="2">
    <location>
        <begin position="19"/>
        <end position="162"/>
    </location>
</feature>
<dbReference type="EMBL" id="JBHSKX010000002">
    <property type="protein sequence ID" value="MFC5367568.1"/>
    <property type="molecule type" value="Genomic_DNA"/>
</dbReference>
<dbReference type="PANTHER" id="PTHR46268:SF6">
    <property type="entry name" value="UNIVERSAL STRESS PROTEIN UP12"/>
    <property type="match status" value="1"/>
</dbReference>
<proteinExistence type="inferred from homology"/>
<name>A0ABD5RC71_9EURY</name>
<evidence type="ECO:0000256" key="1">
    <source>
        <dbReference type="ARBA" id="ARBA00008791"/>
    </source>
</evidence>
<dbReference type="InterPro" id="IPR014729">
    <property type="entry name" value="Rossmann-like_a/b/a_fold"/>
</dbReference>
<evidence type="ECO:0000259" key="2">
    <source>
        <dbReference type="Pfam" id="PF00582"/>
    </source>
</evidence>
<dbReference type="InterPro" id="IPR006015">
    <property type="entry name" value="Universal_stress_UspA"/>
</dbReference>
<reference evidence="3 4" key="1">
    <citation type="journal article" date="2019" name="Int. J. Syst. Evol. Microbiol.">
        <title>The Global Catalogue of Microorganisms (GCM) 10K type strain sequencing project: providing services to taxonomists for standard genome sequencing and annotation.</title>
        <authorList>
            <consortium name="The Broad Institute Genomics Platform"/>
            <consortium name="The Broad Institute Genome Sequencing Center for Infectious Disease"/>
            <person name="Wu L."/>
            <person name="Ma J."/>
        </authorList>
    </citation>
    <scope>NUCLEOTIDE SEQUENCE [LARGE SCALE GENOMIC DNA]</scope>
    <source>
        <strain evidence="3 4">CGMCC 1.12237</strain>
    </source>
</reference>
<gene>
    <name evidence="3" type="ORF">ACFPJ5_11535</name>
</gene>
<comment type="caution">
    <text evidence="3">The sequence shown here is derived from an EMBL/GenBank/DDBJ whole genome shotgun (WGS) entry which is preliminary data.</text>
</comment>
<dbReference type="RefSeq" id="WP_227229817.1">
    <property type="nucleotide sequence ID" value="NZ_JAJCVJ010000002.1"/>
</dbReference>
<dbReference type="Gene3D" id="3.40.50.620">
    <property type="entry name" value="HUPs"/>
    <property type="match status" value="1"/>
</dbReference>
<protein>
    <submittedName>
        <fullName evidence="3">Universal stress protein</fullName>
    </submittedName>
</protein>
<dbReference type="Pfam" id="PF00582">
    <property type="entry name" value="Usp"/>
    <property type="match status" value="1"/>
</dbReference>
<keyword evidence="4" id="KW-1185">Reference proteome</keyword>
<accession>A0ABD5RC71</accession>
<dbReference type="PANTHER" id="PTHR46268">
    <property type="entry name" value="STRESS RESPONSE PROTEIN NHAX"/>
    <property type="match status" value="1"/>
</dbReference>
<evidence type="ECO:0000313" key="3">
    <source>
        <dbReference type="EMBL" id="MFC5367568.1"/>
    </source>
</evidence>
<dbReference type="Proteomes" id="UP001596201">
    <property type="component" value="Unassembled WGS sequence"/>
</dbReference>
<dbReference type="SUPFAM" id="SSF52402">
    <property type="entry name" value="Adenine nucleotide alpha hydrolases-like"/>
    <property type="match status" value="1"/>
</dbReference>
<dbReference type="InterPro" id="IPR006016">
    <property type="entry name" value="UspA"/>
</dbReference>
<dbReference type="PRINTS" id="PR01438">
    <property type="entry name" value="UNVRSLSTRESS"/>
</dbReference>
<sequence length="166" mass="17300">MSGATTDTEREAGAADTVRTVLLPTDGSEGAEAAVAHAVSLAQTYGATIHVLAVADTKSYGTFTTGGAGTVISALEGRCREHVAATRELIADLTSDDPDSPAVETAVVRGFPAEEILRYAEEHDADLLVMGTHGRTGVGRVLLGSVTERVVRRARIPVVTVRQSET</sequence>
<dbReference type="AlphaFoldDB" id="A0ABD5RC71"/>
<evidence type="ECO:0000313" key="4">
    <source>
        <dbReference type="Proteomes" id="UP001596201"/>
    </source>
</evidence>